<dbReference type="EMBL" id="QCYY01002475">
    <property type="protein sequence ID" value="ROT70066.1"/>
    <property type="molecule type" value="Genomic_DNA"/>
</dbReference>
<sequence length="458" mass="48586">MAERGEGTAGGSHSRATTSGAHTAATRNRNQLVGSGVEGLEAIGSPLPLRKRKSGITEVVHTKRRNSDSQHEATVGCNTVSPNSASSAGSTTKRRRVTSNSSNSEARDADSGDCGLESPASKRPRRGSHLESRNQSSASLAANAPSTPTRNQVTPKRRSSRISGKTGLLNEESDRRVKVPERAALRKSPRISALQQARSAATAKGQTDSQDIAVTFAKASTNATASSSRTVRSKNEVGQTGNSVSGKGKLFTTKAVTKKTCSDRSRKALQTSGDKEGKFQPAVTTKKNTLAKDRADELEESSICKKKGTLRAVNSDKNSKKESIANRGSNKKKIDQANSYNAQGIQNKGKASSVIKKLENKPVKKFCPQGTKGPVCESQKGKKIKSPVSVLSSSNKPSVKEIKKAEGSKSIKSEVEHSYKSGDQSLPSTSGKIYATEKKAKTSQKKAAPVTRPAKTQN</sequence>
<dbReference type="Proteomes" id="UP000283509">
    <property type="component" value="Unassembled WGS sequence"/>
</dbReference>
<name>A0A3R7PFI3_PENVA</name>
<comment type="caution">
    <text evidence="2">The sequence shown here is derived from an EMBL/GenBank/DDBJ whole genome shotgun (WGS) entry which is preliminary data.</text>
</comment>
<organism evidence="2 3">
    <name type="scientific">Penaeus vannamei</name>
    <name type="common">Whiteleg shrimp</name>
    <name type="synonym">Litopenaeus vannamei</name>
    <dbReference type="NCBI Taxonomy" id="6689"/>
    <lineage>
        <taxon>Eukaryota</taxon>
        <taxon>Metazoa</taxon>
        <taxon>Ecdysozoa</taxon>
        <taxon>Arthropoda</taxon>
        <taxon>Crustacea</taxon>
        <taxon>Multicrustacea</taxon>
        <taxon>Malacostraca</taxon>
        <taxon>Eumalacostraca</taxon>
        <taxon>Eucarida</taxon>
        <taxon>Decapoda</taxon>
        <taxon>Dendrobranchiata</taxon>
        <taxon>Penaeoidea</taxon>
        <taxon>Penaeidae</taxon>
        <taxon>Penaeus</taxon>
    </lineage>
</organism>
<accession>A0A3R7PFI3</accession>
<feature type="compositionally biased region" description="Polar residues" evidence="1">
    <location>
        <begin position="421"/>
        <end position="431"/>
    </location>
</feature>
<evidence type="ECO:0000313" key="2">
    <source>
        <dbReference type="EMBL" id="ROT70066.1"/>
    </source>
</evidence>
<feature type="compositionally biased region" description="Basic and acidic residues" evidence="1">
    <location>
        <begin position="172"/>
        <end position="184"/>
    </location>
</feature>
<feature type="compositionally biased region" description="Low complexity" evidence="1">
    <location>
        <begin position="215"/>
        <end position="230"/>
    </location>
</feature>
<feature type="non-terminal residue" evidence="2">
    <location>
        <position position="458"/>
    </location>
</feature>
<keyword evidence="3" id="KW-1185">Reference proteome</keyword>
<reference evidence="2 3" key="2">
    <citation type="submission" date="2019-01" db="EMBL/GenBank/DDBJ databases">
        <title>The decoding of complex shrimp genome reveals the adaptation for benthos swimmer, frequently molting mechanism and breeding impact on genome.</title>
        <authorList>
            <person name="Sun Y."/>
            <person name="Gao Y."/>
            <person name="Yu Y."/>
        </authorList>
    </citation>
    <scope>NUCLEOTIDE SEQUENCE [LARGE SCALE GENOMIC DNA]</scope>
    <source>
        <tissue evidence="2">Muscle</tissue>
    </source>
</reference>
<feature type="compositionally biased region" description="Polar residues" evidence="1">
    <location>
        <begin position="336"/>
        <end position="350"/>
    </location>
</feature>
<feature type="compositionally biased region" description="Polar residues" evidence="1">
    <location>
        <begin position="193"/>
        <end position="212"/>
    </location>
</feature>
<gene>
    <name evidence="2" type="ORF">C7M84_011669</name>
</gene>
<evidence type="ECO:0000313" key="3">
    <source>
        <dbReference type="Proteomes" id="UP000283509"/>
    </source>
</evidence>
<feature type="compositionally biased region" description="Polar residues" evidence="1">
    <location>
        <begin position="76"/>
        <end position="91"/>
    </location>
</feature>
<evidence type="ECO:0000256" key="1">
    <source>
        <dbReference type="SAM" id="MobiDB-lite"/>
    </source>
</evidence>
<feature type="compositionally biased region" description="Polar residues" evidence="1">
    <location>
        <begin position="236"/>
        <end position="245"/>
    </location>
</feature>
<reference evidence="2 3" key="1">
    <citation type="submission" date="2018-04" db="EMBL/GenBank/DDBJ databases">
        <authorList>
            <person name="Zhang X."/>
            <person name="Yuan J."/>
            <person name="Li F."/>
            <person name="Xiang J."/>
        </authorList>
    </citation>
    <scope>NUCLEOTIDE SEQUENCE [LARGE SCALE GENOMIC DNA]</scope>
    <source>
        <tissue evidence="2">Muscle</tissue>
    </source>
</reference>
<dbReference type="OrthoDB" id="10317424at2759"/>
<feature type="compositionally biased region" description="Basic and acidic residues" evidence="1">
    <location>
        <begin position="398"/>
        <end position="420"/>
    </location>
</feature>
<feature type="region of interest" description="Disordered" evidence="1">
    <location>
        <begin position="1"/>
        <end position="458"/>
    </location>
</feature>
<dbReference type="AlphaFoldDB" id="A0A3R7PFI3"/>
<proteinExistence type="predicted"/>
<feature type="compositionally biased region" description="Polar residues" evidence="1">
    <location>
        <begin position="133"/>
        <end position="154"/>
    </location>
</feature>
<feature type="compositionally biased region" description="Polar residues" evidence="1">
    <location>
        <begin position="14"/>
        <end position="33"/>
    </location>
</feature>
<protein>
    <submittedName>
        <fullName evidence="2">Uncharacterized protein</fullName>
    </submittedName>
</protein>